<gene>
    <name evidence="1" type="ORF">AGLY_005008</name>
</gene>
<dbReference type="AlphaFoldDB" id="A0A6G0TWS8"/>
<organism evidence="1 2">
    <name type="scientific">Aphis glycines</name>
    <name type="common">Soybean aphid</name>
    <dbReference type="NCBI Taxonomy" id="307491"/>
    <lineage>
        <taxon>Eukaryota</taxon>
        <taxon>Metazoa</taxon>
        <taxon>Ecdysozoa</taxon>
        <taxon>Arthropoda</taxon>
        <taxon>Hexapoda</taxon>
        <taxon>Insecta</taxon>
        <taxon>Pterygota</taxon>
        <taxon>Neoptera</taxon>
        <taxon>Paraneoptera</taxon>
        <taxon>Hemiptera</taxon>
        <taxon>Sternorrhyncha</taxon>
        <taxon>Aphidomorpha</taxon>
        <taxon>Aphidoidea</taxon>
        <taxon>Aphididae</taxon>
        <taxon>Aphidini</taxon>
        <taxon>Aphis</taxon>
        <taxon>Aphis</taxon>
    </lineage>
</organism>
<comment type="caution">
    <text evidence="1">The sequence shown here is derived from an EMBL/GenBank/DDBJ whole genome shotgun (WGS) entry which is preliminary data.</text>
</comment>
<reference evidence="1 2" key="1">
    <citation type="submission" date="2019-08" db="EMBL/GenBank/DDBJ databases">
        <title>The genome of the soybean aphid Biotype 1, its phylome, world population structure and adaptation to the North American continent.</title>
        <authorList>
            <person name="Giordano R."/>
            <person name="Donthu R.K."/>
            <person name="Hernandez A.G."/>
            <person name="Wright C.L."/>
            <person name="Zimin A.V."/>
        </authorList>
    </citation>
    <scope>NUCLEOTIDE SEQUENCE [LARGE SCALE GENOMIC DNA]</scope>
    <source>
        <tissue evidence="1">Whole aphids</tissue>
    </source>
</reference>
<evidence type="ECO:0000313" key="2">
    <source>
        <dbReference type="Proteomes" id="UP000475862"/>
    </source>
</evidence>
<name>A0A6G0TWS8_APHGL</name>
<dbReference type="EMBL" id="VYZN01000014">
    <property type="protein sequence ID" value="KAE9539756.1"/>
    <property type="molecule type" value="Genomic_DNA"/>
</dbReference>
<dbReference type="Proteomes" id="UP000475862">
    <property type="component" value="Unassembled WGS sequence"/>
</dbReference>
<accession>A0A6G0TWS8</accession>
<sequence length="240" mass="27059">MTLHKMFTQSNMPYNSTIPMYRDYEHNQNNCLYSSEKNIIFYSDAKPTHFGNTFVYIKMFKKLLFYNLRACQSNISFKSPHTATVAVKFFCIGGGGAVKTARPRLSSLLIGNRSPSLGSVYDSTNGTSINLCRRSMRVLNCSGLNTPVAQCHCLSTLGRKKKKKGVSNIVRRGTISAYYYLLGGKQKHCLDKLRRTRLGLMKEIKTRSNTERNDNSRPSASIGEGFKLPFITFCSKNSDL</sequence>
<protein>
    <submittedName>
        <fullName evidence="1">Uncharacterized protein</fullName>
    </submittedName>
</protein>
<proteinExistence type="predicted"/>
<evidence type="ECO:0000313" key="1">
    <source>
        <dbReference type="EMBL" id="KAE9539756.1"/>
    </source>
</evidence>
<keyword evidence="2" id="KW-1185">Reference proteome</keyword>